<gene>
    <name evidence="3" type="ORF">I7X12_01630</name>
</gene>
<feature type="compositionally biased region" description="Basic and acidic residues" evidence="1">
    <location>
        <begin position="98"/>
        <end position="112"/>
    </location>
</feature>
<dbReference type="GO" id="GO:0050661">
    <property type="term" value="F:NADP binding"/>
    <property type="evidence" value="ECO:0007669"/>
    <property type="project" value="InterPro"/>
</dbReference>
<dbReference type="OrthoDB" id="240027at2157"/>
<evidence type="ECO:0000313" key="4">
    <source>
        <dbReference type="Proteomes" id="UP000595001"/>
    </source>
</evidence>
<reference evidence="3 4" key="1">
    <citation type="submission" date="2020-12" db="EMBL/GenBank/DDBJ databases">
        <title>Halosimplex halophilum sp. nov. and Halosimplex salinum sp. nov., two new members of the genus Halosimplex.</title>
        <authorList>
            <person name="Cui H.L."/>
        </authorList>
    </citation>
    <scope>NUCLEOTIDE SEQUENCE [LARGE SCALE GENOMIC DNA]</scope>
    <source>
        <strain evidence="3 4">YGH94</strain>
    </source>
</reference>
<keyword evidence="4" id="KW-1185">Reference proteome</keyword>
<feature type="compositionally biased region" description="Gly residues" evidence="1">
    <location>
        <begin position="1"/>
        <end position="11"/>
    </location>
</feature>
<dbReference type="GeneID" id="60587153"/>
<sequence length="123" mass="12902">MTGAPWTGGGESADSDGAGAAEPPAEPAAEPTESAAGTPDPDAARARIHECAGRVRDREVETALAKLDARGDLRERDREVVERLADRLVTRLLAAPDRSLRAAAERDDHDPEPVATALSLLGE</sequence>
<dbReference type="InterPro" id="IPR036453">
    <property type="entry name" value="GluRdtase_dimer_dom_sf"/>
</dbReference>
<evidence type="ECO:0000259" key="2">
    <source>
        <dbReference type="Pfam" id="PF00745"/>
    </source>
</evidence>
<dbReference type="RefSeq" id="WP_198062153.1">
    <property type="nucleotide sequence ID" value="NZ_CP065856.1"/>
</dbReference>
<dbReference type="SUPFAM" id="SSF69075">
    <property type="entry name" value="Glutamyl tRNA-reductase dimerization domain"/>
    <property type="match status" value="1"/>
</dbReference>
<dbReference type="Proteomes" id="UP000595001">
    <property type="component" value="Chromosome"/>
</dbReference>
<dbReference type="GO" id="GO:0008883">
    <property type="term" value="F:glutamyl-tRNA reductase activity"/>
    <property type="evidence" value="ECO:0007669"/>
    <property type="project" value="InterPro"/>
</dbReference>
<proteinExistence type="predicted"/>
<protein>
    <recommendedName>
        <fullName evidence="2">Tetrapyrrole biosynthesis glutamyl-tRNA reductase dimerisation domain-containing protein</fullName>
    </recommendedName>
</protein>
<feature type="region of interest" description="Disordered" evidence="1">
    <location>
        <begin position="1"/>
        <end position="45"/>
    </location>
</feature>
<organism evidence="3 4">
    <name type="scientific">Halosimplex litoreum</name>
    <dbReference type="NCBI Taxonomy" id="1198301"/>
    <lineage>
        <taxon>Archaea</taxon>
        <taxon>Methanobacteriati</taxon>
        <taxon>Methanobacteriota</taxon>
        <taxon>Stenosarchaea group</taxon>
        <taxon>Halobacteria</taxon>
        <taxon>Halobacteriales</taxon>
        <taxon>Haloarculaceae</taxon>
        <taxon>Halosimplex</taxon>
    </lineage>
</organism>
<feature type="domain" description="Tetrapyrrole biosynthesis glutamyl-tRNA reductase dimerisation" evidence="2">
    <location>
        <begin position="48"/>
        <end position="117"/>
    </location>
</feature>
<name>A0A7T3FZ16_9EURY</name>
<feature type="compositionally biased region" description="Low complexity" evidence="1">
    <location>
        <begin position="15"/>
        <end position="39"/>
    </location>
</feature>
<accession>A0A7T3FZ16</accession>
<dbReference type="KEGG" id="hlt:I7X12_01630"/>
<dbReference type="AlphaFoldDB" id="A0A7T3FZ16"/>
<dbReference type="Pfam" id="PF00745">
    <property type="entry name" value="GlutR_dimer"/>
    <property type="match status" value="1"/>
</dbReference>
<dbReference type="GO" id="GO:0033014">
    <property type="term" value="P:tetrapyrrole biosynthetic process"/>
    <property type="evidence" value="ECO:0007669"/>
    <property type="project" value="InterPro"/>
</dbReference>
<dbReference type="InterPro" id="IPR015896">
    <property type="entry name" value="4pyrrol_synth_GluRdtase_dimer"/>
</dbReference>
<evidence type="ECO:0000256" key="1">
    <source>
        <dbReference type="SAM" id="MobiDB-lite"/>
    </source>
</evidence>
<feature type="region of interest" description="Disordered" evidence="1">
    <location>
        <begin position="98"/>
        <end position="123"/>
    </location>
</feature>
<evidence type="ECO:0000313" key="3">
    <source>
        <dbReference type="EMBL" id="QPV63363.1"/>
    </source>
</evidence>
<dbReference type="EMBL" id="CP065856">
    <property type="protein sequence ID" value="QPV63363.1"/>
    <property type="molecule type" value="Genomic_DNA"/>
</dbReference>